<accession>A0A285RL23</accession>
<gene>
    <name evidence="2" type="ORF">SAMN05880501_101610</name>
</gene>
<keyword evidence="1" id="KW-0812">Transmembrane</keyword>
<keyword evidence="1" id="KW-0472">Membrane</keyword>
<reference evidence="3" key="1">
    <citation type="submission" date="2017-08" db="EMBL/GenBank/DDBJ databases">
        <authorList>
            <person name="Varghese N."/>
            <person name="Submissions S."/>
        </authorList>
    </citation>
    <scope>NUCLEOTIDE SEQUENCE [LARGE SCALE GENOMIC DNA]</scope>
    <source>
        <strain evidence="3">JC22</strain>
    </source>
</reference>
<feature type="transmembrane region" description="Helical" evidence="1">
    <location>
        <begin position="34"/>
        <end position="61"/>
    </location>
</feature>
<proteinExistence type="predicted"/>
<protein>
    <submittedName>
        <fullName evidence="2">Uncharacterized protein</fullName>
    </submittedName>
</protein>
<feature type="transmembrane region" description="Helical" evidence="1">
    <location>
        <begin position="6"/>
        <end position="27"/>
    </location>
</feature>
<dbReference type="Proteomes" id="UP000219636">
    <property type="component" value="Unassembled WGS sequence"/>
</dbReference>
<evidence type="ECO:0000313" key="3">
    <source>
        <dbReference type="Proteomes" id="UP000219636"/>
    </source>
</evidence>
<keyword evidence="3" id="KW-1185">Reference proteome</keyword>
<dbReference type="AlphaFoldDB" id="A0A285RL23"/>
<sequence>MMFGSIFYNCWASLISFSIYFVVTLLNSYSPTHILIGSFIVAIITFIIMFPFRNFLFYIFYTPEEKLFEKFQAEIDKMEVYKSEDDNNMMNGNTSVEFNDQSSEDIAKVVRTMMNEEVPI</sequence>
<name>A0A285RL23_9BACL</name>
<dbReference type="EMBL" id="OBMQ01000001">
    <property type="protein sequence ID" value="SOB93142.1"/>
    <property type="molecule type" value="Genomic_DNA"/>
</dbReference>
<evidence type="ECO:0000256" key="1">
    <source>
        <dbReference type="SAM" id="Phobius"/>
    </source>
</evidence>
<organism evidence="2 3">
    <name type="scientific">Ureibacillus xyleni</name>
    <dbReference type="NCBI Taxonomy" id="614648"/>
    <lineage>
        <taxon>Bacteria</taxon>
        <taxon>Bacillati</taxon>
        <taxon>Bacillota</taxon>
        <taxon>Bacilli</taxon>
        <taxon>Bacillales</taxon>
        <taxon>Caryophanaceae</taxon>
        <taxon>Ureibacillus</taxon>
    </lineage>
</organism>
<dbReference type="RefSeq" id="WP_237658301.1">
    <property type="nucleotide sequence ID" value="NZ_OBMQ01000001.1"/>
</dbReference>
<keyword evidence="1" id="KW-1133">Transmembrane helix</keyword>
<evidence type="ECO:0000313" key="2">
    <source>
        <dbReference type="EMBL" id="SOB93142.1"/>
    </source>
</evidence>